<evidence type="ECO:0000256" key="3">
    <source>
        <dbReference type="ARBA" id="ARBA00022553"/>
    </source>
</evidence>
<dbReference type="Pfam" id="PF07495">
    <property type="entry name" value="Y_Y_Y"/>
    <property type="match status" value="1"/>
</dbReference>
<comment type="catalytic activity">
    <reaction evidence="1">
        <text>ATP + protein L-histidine = ADP + protein N-phospho-L-histidine.</text>
        <dbReference type="EC" id="2.7.13.3"/>
    </reaction>
</comment>
<dbReference type="InterPro" id="IPR005467">
    <property type="entry name" value="His_kinase_dom"/>
</dbReference>
<dbReference type="InterPro" id="IPR013783">
    <property type="entry name" value="Ig-like_fold"/>
</dbReference>
<dbReference type="InterPro" id="IPR036097">
    <property type="entry name" value="HisK_dim/P_sf"/>
</dbReference>
<dbReference type="CDD" id="cd00082">
    <property type="entry name" value="HisKA"/>
    <property type="match status" value="1"/>
</dbReference>
<gene>
    <name evidence="6" type="ORF">ACFSR8_14960</name>
</gene>
<dbReference type="EMBL" id="JBHULY010000039">
    <property type="protein sequence ID" value="MFD2727523.1"/>
    <property type="molecule type" value="Genomic_DNA"/>
</dbReference>
<dbReference type="EC" id="2.7.13.3" evidence="2"/>
<dbReference type="InterPro" id="IPR011123">
    <property type="entry name" value="Y_Y_Y"/>
</dbReference>
<accession>A0ABW5TFY0</accession>
<name>A0ABW5TFY0_9FLAO</name>
<dbReference type="RefSeq" id="WP_380293466.1">
    <property type="nucleotide sequence ID" value="NZ_JBHULY010000039.1"/>
</dbReference>
<evidence type="ECO:0000256" key="1">
    <source>
        <dbReference type="ARBA" id="ARBA00000085"/>
    </source>
</evidence>
<dbReference type="InterPro" id="IPR003661">
    <property type="entry name" value="HisK_dim/P_dom"/>
</dbReference>
<proteinExistence type="predicted"/>
<sequence length="1082" mass="124073">MQRIAQNDGTDFNYVHDITQDADGFMWFATNRGLFKYDGNQLYEIKKDPFRAKEQGVTGVKTVYADADGILWIGTLKDGLDRYNSKTGEFTHYGHDPNDPNSIAHDVIQDILRDRKGTLWIATRNGLDQFNPETNGFIHFQPKKGDTTSLSDLRVKCLYEDKQGTLWVGTGNPWKTIEGHEPEYGGLNRYNRDTNTFTQYRSQSNASNSLKNNKITSVFEDNKGVLWVTTHKNGLYQMNREKGSFKLMNYDPEHPDTFGNPETDFGNETVNFITQDSLGGYWIGKNNDGLYYFNPSTGEMINTNEASEGTGAMASARVAYTSRDGIFWVGSARKGYVFYTNLLPKKIPSPFVSSEQVNALYEEKDGTFWIGKDNELLRIDPRKRDTLTFKAELNFLPDSTNTVYTIVKDRNKDLWVGASTGLFKWDAINQTFTGYHLNPKDEAFLNLNRVNKILEDSKQNFWVGTNDGLYILERSTGTFTHIEESENYFNTDLMEDKTGNLWSTFWDRRVGISRYNPVTKTIKTYQPISRFSFIFQDSNHVIWAGGENGIFKYDPERDDFFPLKKSNAPSDLTSVWKMDEDHQKNLWVTSRDAIIKINPERNQASTYGRNFGVEPRSLSYLGIHKGVNGDLFFGHEKGYYQINPDDFPKNAKASNVFFTRFLLFNQEVHPASKGLLKQPLQHTKTIKLPYHQNVFSIDFSIIDYQHQEDTKMLYYLENYDKDWIMANTNRRASYYDLKPGNYVFHVKGCNSDGVWAENKMELIILPPWYRSWVAYIFYALFLVAGFIAFDRFQRKRIIKRERQKSQERELAQAKEIEKAYTELKSTQALLIHSEKMASLGELTAGIAHEIQNPLNFVNNFSEVSNELIDEMHEEIQKEDYDEVKAIASDLRMNLEKINHHGKRADAIVKGMLQHSRSSSQTKEPTDINKLADEYFRLAYHGLRAKDKSFNATMETDYDESIGEVKIFSQDIGRVILNLITNAFYTVHKKKTSSPDNYTPTVSLKTKKGKEYVELQITDNGSGIPKDVVSKIFQPFFTTKPTGEGTGLGLSLSYEIAKTHGGDLKVETTEGKGSTFTLVLPIE</sequence>
<dbReference type="Proteomes" id="UP001597476">
    <property type="component" value="Unassembled WGS sequence"/>
</dbReference>
<dbReference type="PANTHER" id="PTHR43547:SF2">
    <property type="entry name" value="HYBRID SIGNAL TRANSDUCTION HISTIDINE KINASE C"/>
    <property type="match status" value="1"/>
</dbReference>
<dbReference type="SUPFAM" id="SSF55874">
    <property type="entry name" value="ATPase domain of HSP90 chaperone/DNA topoisomerase II/histidine kinase"/>
    <property type="match status" value="1"/>
</dbReference>
<dbReference type="Gene3D" id="3.30.565.10">
    <property type="entry name" value="Histidine kinase-like ATPase, C-terminal domain"/>
    <property type="match status" value="1"/>
</dbReference>
<dbReference type="InterPro" id="IPR011110">
    <property type="entry name" value="Reg_prop"/>
</dbReference>
<evidence type="ECO:0000256" key="4">
    <source>
        <dbReference type="SAM" id="Phobius"/>
    </source>
</evidence>
<keyword evidence="3" id="KW-0597">Phosphoprotein</keyword>
<feature type="transmembrane region" description="Helical" evidence="4">
    <location>
        <begin position="772"/>
        <end position="792"/>
    </location>
</feature>
<dbReference type="SMART" id="SM00387">
    <property type="entry name" value="HATPase_c"/>
    <property type="match status" value="1"/>
</dbReference>
<evidence type="ECO:0000313" key="7">
    <source>
        <dbReference type="Proteomes" id="UP001597476"/>
    </source>
</evidence>
<organism evidence="6 7">
    <name type="scientific">Hyunsoonleella rubra</name>
    <dbReference type="NCBI Taxonomy" id="1737062"/>
    <lineage>
        <taxon>Bacteria</taxon>
        <taxon>Pseudomonadati</taxon>
        <taxon>Bacteroidota</taxon>
        <taxon>Flavobacteriia</taxon>
        <taxon>Flavobacteriales</taxon>
        <taxon>Flavobacteriaceae</taxon>
    </lineage>
</organism>
<evidence type="ECO:0000256" key="2">
    <source>
        <dbReference type="ARBA" id="ARBA00012438"/>
    </source>
</evidence>
<dbReference type="InterPro" id="IPR003594">
    <property type="entry name" value="HATPase_dom"/>
</dbReference>
<keyword evidence="4" id="KW-0472">Membrane</keyword>
<protein>
    <recommendedName>
        <fullName evidence="2">histidine kinase</fullName>
        <ecNumber evidence="2">2.7.13.3</ecNumber>
    </recommendedName>
</protein>
<dbReference type="PROSITE" id="PS50109">
    <property type="entry name" value="HIS_KIN"/>
    <property type="match status" value="1"/>
</dbReference>
<dbReference type="PRINTS" id="PR00344">
    <property type="entry name" value="BCTRLSENSOR"/>
</dbReference>
<keyword evidence="4" id="KW-1133">Transmembrane helix</keyword>
<dbReference type="Gene3D" id="2.130.10.10">
    <property type="entry name" value="YVTN repeat-like/Quinoprotein amine dehydrogenase"/>
    <property type="match status" value="4"/>
</dbReference>
<reference evidence="7" key="1">
    <citation type="journal article" date="2019" name="Int. J. Syst. Evol. Microbiol.">
        <title>The Global Catalogue of Microorganisms (GCM) 10K type strain sequencing project: providing services to taxonomists for standard genome sequencing and annotation.</title>
        <authorList>
            <consortium name="The Broad Institute Genomics Platform"/>
            <consortium name="The Broad Institute Genome Sequencing Center for Infectious Disease"/>
            <person name="Wu L."/>
            <person name="Ma J."/>
        </authorList>
    </citation>
    <scope>NUCLEOTIDE SEQUENCE [LARGE SCALE GENOMIC DNA]</scope>
    <source>
        <strain evidence="7">KCTC 42398</strain>
    </source>
</reference>
<dbReference type="Gene3D" id="1.10.287.130">
    <property type="match status" value="1"/>
</dbReference>
<dbReference type="InterPro" id="IPR015943">
    <property type="entry name" value="WD40/YVTN_repeat-like_dom_sf"/>
</dbReference>
<evidence type="ECO:0000259" key="5">
    <source>
        <dbReference type="PROSITE" id="PS50109"/>
    </source>
</evidence>
<dbReference type="SUPFAM" id="SSF63829">
    <property type="entry name" value="Calcium-dependent phosphotriesterase"/>
    <property type="match status" value="3"/>
</dbReference>
<keyword evidence="7" id="KW-1185">Reference proteome</keyword>
<evidence type="ECO:0000313" key="6">
    <source>
        <dbReference type="EMBL" id="MFD2727523.1"/>
    </source>
</evidence>
<dbReference type="Pfam" id="PF02518">
    <property type="entry name" value="HATPase_c"/>
    <property type="match status" value="1"/>
</dbReference>
<dbReference type="SMART" id="SM00388">
    <property type="entry name" value="HisKA"/>
    <property type="match status" value="1"/>
</dbReference>
<dbReference type="Gene3D" id="2.60.40.10">
    <property type="entry name" value="Immunoglobulins"/>
    <property type="match status" value="1"/>
</dbReference>
<dbReference type="InterPro" id="IPR004358">
    <property type="entry name" value="Sig_transdc_His_kin-like_C"/>
</dbReference>
<dbReference type="PANTHER" id="PTHR43547">
    <property type="entry name" value="TWO-COMPONENT HISTIDINE KINASE"/>
    <property type="match status" value="1"/>
</dbReference>
<comment type="caution">
    <text evidence="6">The sequence shown here is derived from an EMBL/GenBank/DDBJ whole genome shotgun (WGS) entry which is preliminary data.</text>
</comment>
<dbReference type="SUPFAM" id="SSF47384">
    <property type="entry name" value="Homodimeric domain of signal transducing histidine kinase"/>
    <property type="match status" value="1"/>
</dbReference>
<dbReference type="Pfam" id="PF07494">
    <property type="entry name" value="Reg_prop"/>
    <property type="match status" value="5"/>
</dbReference>
<keyword evidence="4" id="KW-0812">Transmembrane</keyword>
<dbReference type="InterPro" id="IPR036890">
    <property type="entry name" value="HATPase_C_sf"/>
</dbReference>
<feature type="domain" description="Histidine kinase" evidence="5">
    <location>
        <begin position="845"/>
        <end position="1082"/>
    </location>
</feature>